<dbReference type="Pfam" id="PF00730">
    <property type="entry name" value="HhH-GPD"/>
    <property type="match status" value="1"/>
</dbReference>
<dbReference type="GO" id="GO:0035485">
    <property type="term" value="F:adenine/guanine mispair binding"/>
    <property type="evidence" value="ECO:0007669"/>
    <property type="project" value="TreeGrafter"/>
</dbReference>
<dbReference type="GO" id="GO:0034039">
    <property type="term" value="F:8-oxo-7,8-dihydroguanine DNA N-glycosylase activity"/>
    <property type="evidence" value="ECO:0007669"/>
    <property type="project" value="TreeGrafter"/>
</dbReference>
<dbReference type="GO" id="GO:0046872">
    <property type="term" value="F:metal ion binding"/>
    <property type="evidence" value="ECO:0007669"/>
    <property type="project" value="UniProtKB-KW"/>
</dbReference>
<keyword evidence="7" id="KW-0408">Iron</keyword>
<feature type="non-terminal residue" evidence="12">
    <location>
        <position position="124"/>
    </location>
</feature>
<evidence type="ECO:0000256" key="5">
    <source>
        <dbReference type="ARBA" id="ARBA00022763"/>
    </source>
</evidence>
<evidence type="ECO:0000256" key="4">
    <source>
        <dbReference type="ARBA" id="ARBA00022723"/>
    </source>
</evidence>
<evidence type="ECO:0000313" key="12">
    <source>
        <dbReference type="EMBL" id="RMU69875.1"/>
    </source>
</evidence>
<dbReference type="GO" id="GO:0051536">
    <property type="term" value="F:iron-sulfur cluster binding"/>
    <property type="evidence" value="ECO:0007669"/>
    <property type="project" value="UniProtKB-KW"/>
</dbReference>
<evidence type="ECO:0000256" key="10">
    <source>
        <dbReference type="ARBA" id="ARBA00023295"/>
    </source>
</evidence>
<dbReference type="Proteomes" id="UP000274315">
    <property type="component" value="Unassembled WGS sequence"/>
</dbReference>
<comment type="function">
    <text evidence="2">Adenine glycosylase active on G-A mispairs. MutY also corrects error-prone DNA synthesis past GO lesions which are due to the oxidatively damaged form of guanine: 7,8-dihydro-8-oxoguanine (8-oxo-dGTP).</text>
</comment>
<comment type="cofactor">
    <cofactor evidence="1">
        <name>[4Fe-4S] cluster</name>
        <dbReference type="ChEBI" id="CHEBI:49883"/>
    </cofactor>
</comment>
<dbReference type="CDD" id="cd00056">
    <property type="entry name" value="ENDO3c"/>
    <property type="match status" value="1"/>
</dbReference>
<dbReference type="InterPro" id="IPR011257">
    <property type="entry name" value="DNA_glycosylase"/>
</dbReference>
<sequence>MNCSGAPSRRSTGATFHIPTHISTRALQAMQPEQFSSAVLDWYDRHGRHDLPWQQDITPYRVWVSEIMLQQTQVSTVLSYFDRFMEALPSVQALADAPEDEVLHLWTGLGYYTRARNLQKTAKI</sequence>
<gene>
    <name evidence="12" type="ORF">ALP24_04702</name>
</gene>
<keyword evidence="5" id="KW-0227">DNA damage</keyword>
<evidence type="ECO:0000256" key="9">
    <source>
        <dbReference type="ARBA" id="ARBA00023204"/>
    </source>
</evidence>
<dbReference type="InterPro" id="IPR044298">
    <property type="entry name" value="MIG/MutY"/>
</dbReference>
<name>A0A3M5WJN3_PSEAP</name>
<keyword evidence="6" id="KW-0378">Hydrolase</keyword>
<dbReference type="EMBL" id="RBUF01000560">
    <property type="protein sequence ID" value="RMU69875.1"/>
    <property type="molecule type" value="Genomic_DNA"/>
</dbReference>
<keyword evidence="10" id="KW-0326">Glycosidase</keyword>
<comment type="similarity">
    <text evidence="3">Belongs to the Nth/MutY family.</text>
</comment>
<dbReference type="GO" id="GO:0032357">
    <property type="term" value="F:oxidized purine DNA binding"/>
    <property type="evidence" value="ECO:0007669"/>
    <property type="project" value="TreeGrafter"/>
</dbReference>
<organism evidence="12 13">
    <name type="scientific">Pseudomonas syringae pv. aptata</name>
    <dbReference type="NCBI Taxonomy" id="83167"/>
    <lineage>
        <taxon>Bacteria</taxon>
        <taxon>Pseudomonadati</taxon>
        <taxon>Pseudomonadota</taxon>
        <taxon>Gammaproteobacteria</taxon>
        <taxon>Pseudomonadales</taxon>
        <taxon>Pseudomonadaceae</taxon>
        <taxon>Pseudomonas</taxon>
        <taxon>Pseudomonas syringae</taxon>
    </lineage>
</organism>
<dbReference type="GO" id="GO:0006284">
    <property type="term" value="P:base-excision repair"/>
    <property type="evidence" value="ECO:0007669"/>
    <property type="project" value="InterPro"/>
</dbReference>
<evidence type="ECO:0000256" key="7">
    <source>
        <dbReference type="ARBA" id="ARBA00023004"/>
    </source>
</evidence>
<dbReference type="Gene3D" id="1.10.340.30">
    <property type="entry name" value="Hypothetical protein, domain 2"/>
    <property type="match status" value="1"/>
</dbReference>
<accession>A0A3M5WJN3</accession>
<dbReference type="PANTHER" id="PTHR42944">
    <property type="entry name" value="ADENINE DNA GLYCOSYLASE"/>
    <property type="match status" value="1"/>
</dbReference>
<dbReference type="AlphaFoldDB" id="A0A3M5WJN3"/>
<feature type="domain" description="HhH-GPD" evidence="11">
    <location>
        <begin position="64"/>
        <end position="124"/>
    </location>
</feature>
<dbReference type="GO" id="GO:0000701">
    <property type="term" value="F:purine-specific mismatch base pair DNA N-glycosylase activity"/>
    <property type="evidence" value="ECO:0007669"/>
    <property type="project" value="TreeGrafter"/>
</dbReference>
<dbReference type="PANTHER" id="PTHR42944:SF1">
    <property type="entry name" value="ADENINE DNA GLYCOSYLASE"/>
    <property type="match status" value="1"/>
</dbReference>
<evidence type="ECO:0000313" key="13">
    <source>
        <dbReference type="Proteomes" id="UP000274315"/>
    </source>
</evidence>
<keyword evidence="9" id="KW-0234">DNA repair</keyword>
<keyword evidence="8" id="KW-0411">Iron-sulfur</keyword>
<evidence type="ECO:0000259" key="11">
    <source>
        <dbReference type="Pfam" id="PF00730"/>
    </source>
</evidence>
<proteinExistence type="inferred from homology"/>
<evidence type="ECO:0000256" key="3">
    <source>
        <dbReference type="ARBA" id="ARBA00008343"/>
    </source>
</evidence>
<dbReference type="SUPFAM" id="SSF48150">
    <property type="entry name" value="DNA-glycosylase"/>
    <property type="match status" value="1"/>
</dbReference>
<dbReference type="InterPro" id="IPR003265">
    <property type="entry name" value="HhH-GPD_domain"/>
</dbReference>
<evidence type="ECO:0000256" key="1">
    <source>
        <dbReference type="ARBA" id="ARBA00001966"/>
    </source>
</evidence>
<evidence type="ECO:0000256" key="2">
    <source>
        <dbReference type="ARBA" id="ARBA00002933"/>
    </source>
</evidence>
<keyword evidence="4" id="KW-0479">Metal-binding</keyword>
<reference evidence="12 13" key="1">
    <citation type="submission" date="2018-08" db="EMBL/GenBank/DDBJ databases">
        <title>Recombination of ecologically and evolutionarily significant loci maintains genetic cohesion in the Pseudomonas syringae species complex.</title>
        <authorList>
            <person name="Dillon M."/>
            <person name="Thakur S."/>
            <person name="Almeida R.N.D."/>
            <person name="Weir B.S."/>
            <person name="Guttman D.S."/>
        </authorList>
    </citation>
    <scope>NUCLEOTIDE SEQUENCE [LARGE SCALE GENOMIC DNA]</scope>
    <source>
        <strain evidence="12 13">ICMP 11935</strain>
    </source>
</reference>
<dbReference type="GO" id="GO:0006298">
    <property type="term" value="P:mismatch repair"/>
    <property type="evidence" value="ECO:0007669"/>
    <property type="project" value="TreeGrafter"/>
</dbReference>
<evidence type="ECO:0000256" key="6">
    <source>
        <dbReference type="ARBA" id="ARBA00022801"/>
    </source>
</evidence>
<comment type="caution">
    <text evidence="12">The sequence shown here is derived from an EMBL/GenBank/DDBJ whole genome shotgun (WGS) entry which is preliminary data.</text>
</comment>
<protein>
    <submittedName>
        <fullName evidence="12">A/G-specific adenine glycosylase</fullName>
    </submittedName>
</protein>
<evidence type="ECO:0000256" key="8">
    <source>
        <dbReference type="ARBA" id="ARBA00023014"/>
    </source>
</evidence>